<feature type="region of interest" description="Disordered" evidence="1">
    <location>
        <begin position="125"/>
        <end position="149"/>
    </location>
</feature>
<accession>A0A2N9GQ14</accession>
<dbReference type="AlphaFoldDB" id="A0A2N9GQ14"/>
<evidence type="ECO:0000313" key="2">
    <source>
        <dbReference type="EMBL" id="SPD01509.1"/>
    </source>
</evidence>
<proteinExistence type="predicted"/>
<gene>
    <name evidence="2" type="ORF">FSB_LOCUS29391</name>
</gene>
<evidence type="ECO:0000256" key="1">
    <source>
        <dbReference type="SAM" id="MobiDB-lite"/>
    </source>
</evidence>
<organism evidence="2">
    <name type="scientific">Fagus sylvatica</name>
    <name type="common">Beechnut</name>
    <dbReference type="NCBI Taxonomy" id="28930"/>
    <lineage>
        <taxon>Eukaryota</taxon>
        <taxon>Viridiplantae</taxon>
        <taxon>Streptophyta</taxon>
        <taxon>Embryophyta</taxon>
        <taxon>Tracheophyta</taxon>
        <taxon>Spermatophyta</taxon>
        <taxon>Magnoliopsida</taxon>
        <taxon>eudicotyledons</taxon>
        <taxon>Gunneridae</taxon>
        <taxon>Pentapetalae</taxon>
        <taxon>rosids</taxon>
        <taxon>fabids</taxon>
        <taxon>Fagales</taxon>
        <taxon>Fagaceae</taxon>
        <taxon>Fagus</taxon>
    </lineage>
</organism>
<protein>
    <recommendedName>
        <fullName evidence="3">F-box associated domain-containing protein</fullName>
    </recommendedName>
</protein>
<dbReference type="EMBL" id="OIVN01002210">
    <property type="protein sequence ID" value="SPD01509.1"/>
    <property type="molecule type" value="Genomic_DNA"/>
</dbReference>
<evidence type="ECO:0008006" key="3">
    <source>
        <dbReference type="Google" id="ProtNLM"/>
    </source>
</evidence>
<name>A0A2N9GQ14_FAGSY</name>
<reference evidence="2" key="1">
    <citation type="submission" date="2018-02" db="EMBL/GenBank/DDBJ databases">
        <authorList>
            <person name="Cohen D.B."/>
            <person name="Kent A.D."/>
        </authorList>
    </citation>
    <scope>NUCLEOTIDE SEQUENCE</scope>
</reference>
<sequence length="192" mass="22151">MLPPNYLDGARRDSQSLAVFKGSLALIVLGENLVGDRDICHIWVMREYGVVESWTKQSVLVDGFDRFFCCTDSGELLIHTFERGVVSYDPESLNWNKLGILRPLWLSYTADLMESLVLLDQQKSKSKQKQKVPSQKSGNQSATRGQRELRGLNDKDKRLRMRNLFKLWKADVIYLRMRTQSMFLMCHGQEAC</sequence>